<dbReference type="AlphaFoldDB" id="T2M6G5"/>
<dbReference type="InterPro" id="IPR026962">
    <property type="entry name" value="KTNB1"/>
</dbReference>
<dbReference type="GO" id="GO:0000922">
    <property type="term" value="C:spindle pole"/>
    <property type="evidence" value="ECO:0007669"/>
    <property type="project" value="UniProtKB-SubCell"/>
</dbReference>
<evidence type="ECO:0000256" key="4">
    <source>
        <dbReference type="ARBA" id="ARBA00022618"/>
    </source>
</evidence>
<evidence type="ECO:0000256" key="6">
    <source>
        <dbReference type="ARBA" id="ARBA00022737"/>
    </source>
</evidence>
<feature type="repeat" description="WD" evidence="12">
    <location>
        <begin position="98"/>
        <end position="139"/>
    </location>
</feature>
<dbReference type="PRINTS" id="PR00320">
    <property type="entry name" value="GPROTEINBRPT"/>
</dbReference>
<dbReference type="InterPro" id="IPR028021">
    <property type="entry name" value="Katanin_C-terminal"/>
</dbReference>
<dbReference type="InterPro" id="IPR019775">
    <property type="entry name" value="WD40_repeat_CS"/>
</dbReference>
<evidence type="ECO:0000256" key="12">
    <source>
        <dbReference type="PROSITE-ProRule" id="PRU00221"/>
    </source>
</evidence>
<dbReference type="Pfam" id="PF00400">
    <property type="entry name" value="WD40"/>
    <property type="match status" value="6"/>
</dbReference>
<dbReference type="GO" id="GO:0008017">
    <property type="term" value="F:microtubule binding"/>
    <property type="evidence" value="ECO:0007669"/>
    <property type="project" value="UniProtKB-UniRule"/>
</dbReference>
<dbReference type="InterPro" id="IPR020472">
    <property type="entry name" value="WD40_PAC1"/>
</dbReference>
<dbReference type="SMART" id="SM00320">
    <property type="entry name" value="WD40"/>
    <property type="match status" value="6"/>
</dbReference>
<dbReference type="GO" id="GO:0008352">
    <property type="term" value="C:katanin complex"/>
    <property type="evidence" value="ECO:0007669"/>
    <property type="project" value="InterPro"/>
</dbReference>
<comment type="function">
    <text evidence="10 11">Participates in a complex which severs microtubules in an ATP-dependent manner. May act to target the enzymatic subunit of this complex to sites of action such as the centrosome. Microtubule severing may promote rapid reorganization of cellular microtubule arrays and the release of microtubules from the centrosome following nucleation.</text>
</comment>
<feature type="region of interest" description="Disordered" evidence="13">
    <location>
        <begin position="328"/>
        <end position="364"/>
    </location>
</feature>
<dbReference type="FunFam" id="2.130.10.10:FF:000846">
    <property type="entry name" value="Katanin p80 WD40 repeat-containing subunit B1 homolog"/>
    <property type="match status" value="1"/>
</dbReference>
<feature type="repeat" description="WD" evidence="12">
    <location>
        <begin position="13"/>
        <end position="55"/>
    </location>
</feature>
<dbReference type="GO" id="GO:0007019">
    <property type="term" value="P:microtubule depolymerization"/>
    <property type="evidence" value="ECO:0007669"/>
    <property type="project" value="TreeGrafter"/>
</dbReference>
<keyword evidence="8 11" id="KW-0206">Cytoskeleton</keyword>
<dbReference type="GO" id="GO:0005737">
    <property type="term" value="C:cytoplasm"/>
    <property type="evidence" value="ECO:0007669"/>
    <property type="project" value="UniProtKB-SubCell"/>
</dbReference>
<feature type="repeat" description="WD" evidence="12">
    <location>
        <begin position="182"/>
        <end position="223"/>
    </location>
</feature>
<dbReference type="GO" id="GO:0005874">
    <property type="term" value="C:microtubule"/>
    <property type="evidence" value="ECO:0007669"/>
    <property type="project" value="UniProtKB-KW"/>
</dbReference>
<evidence type="ECO:0000256" key="9">
    <source>
        <dbReference type="ARBA" id="ARBA00023306"/>
    </source>
</evidence>
<keyword evidence="3 12" id="KW-0853">WD repeat</keyword>
<evidence type="ECO:0000256" key="5">
    <source>
        <dbReference type="ARBA" id="ARBA00022701"/>
    </source>
</evidence>
<evidence type="ECO:0000256" key="10">
    <source>
        <dbReference type="ARBA" id="ARBA00057470"/>
    </source>
</evidence>
<keyword evidence="7 11" id="KW-0498">Mitosis</keyword>
<keyword evidence="6" id="KW-0677">Repeat</keyword>
<gene>
    <name evidence="11 15" type="primary">KATNB1</name>
</gene>
<dbReference type="Gene3D" id="2.130.10.10">
    <property type="entry name" value="YVTN repeat-like/Quinoprotein amine dehydrogenase"/>
    <property type="match status" value="2"/>
</dbReference>
<dbReference type="InterPro" id="IPR015943">
    <property type="entry name" value="WD40/YVTN_repeat-like_dom_sf"/>
</dbReference>
<name>T2M6G5_HYDVU</name>
<keyword evidence="9 11" id="KW-0131">Cell cycle</keyword>
<dbReference type="OrthoDB" id="10251605at2759"/>
<dbReference type="PROSITE" id="PS50294">
    <property type="entry name" value="WD_REPEATS_REGION"/>
    <property type="match status" value="5"/>
</dbReference>
<keyword evidence="5 11" id="KW-0493">Microtubule</keyword>
<dbReference type="InterPro" id="IPR036322">
    <property type="entry name" value="WD40_repeat_dom_sf"/>
</dbReference>
<dbReference type="GO" id="GO:0051013">
    <property type="term" value="P:microtubule severing"/>
    <property type="evidence" value="ECO:0007669"/>
    <property type="project" value="UniProtKB-UniRule"/>
</dbReference>
<evidence type="ECO:0000256" key="13">
    <source>
        <dbReference type="SAM" id="MobiDB-lite"/>
    </source>
</evidence>
<feature type="compositionally biased region" description="Polar residues" evidence="13">
    <location>
        <begin position="409"/>
        <end position="418"/>
    </location>
</feature>
<proteinExistence type="evidence at transcript level"/>
<keyword evidence="4 11" id="KW-0132">Cell division</keyword>
<dbReference type="InterPro" id="IPR001680">
    <property type="entry name" value="WD40_rpt"/>
</dbReference>
<feature type="compositionally biased region" description="Basic and acidic residues" evidence="13">
    <location>
        <begin position="328"/>
        <end position="337"/>
    </location>
</feature>
<dbReference type="CDD" id="cd00200">
    <property type="entry name" value="WD40"/>
    <property type="match status" value="1"/>
</dbReference>
<evidence type="ECO:0000259" key="14">
    <source>
        <dbReference type="Pfam" id="PF13925"/>
    </source>
</evidence>
<comment type="subcellular location">
    <subcellularLocation>
        <location evidence="1 11">Cytoplasm</location>
        <location evidence="1 11">Cytoskeleton</location>
        <location evidence="1 11">Spindle</location>
    </subcellularLocation>
    <subcellularLocation>
        <location evidence="11">Cytoplasm</location>
    </subcellularLocation>
    <subcellularLocation>
        <location evidence="11">Cytoplasm</location>
        <location evidence="11">Cytoskeleton</location>
        <location evidence="11">Microtubule organizing center</location>
        <location evidence="11">Centrosome</location>
    </subcellularLocation>
    <subcellularLocation>
        <location evidence="11">Cytoplasm</location>
        <location evidence="11">Cytoskeleton</location>
        <location evidence="11">Spindle pole</location>
    </subcellularLocation>
    <subcellularLocation>
        <location evidence="11">Cytoplasm</location>
        <location evidence="11">Cytoskeleton</location>
    </subcellularLocation>
    <text evidence="11">Predominantly cytoplasmic. Localized to the interphase centrosome and mitotic spindle poles.</text>
</comment>
<dbReference type="PROSITE" id="PS50082">
    <property type="entry name" value="WD_REPEATS_2"/>
    <property type="match status" value="5"/>
</dbReference>
<dbReference type="PANTHER" id="PTHR19845">
    <property type="entry name" value="KATANIN P80 SUBUNIT"/>
    <property type="match status" value="1"/>
</dbReference>
<evidence type="ECO:0000256" key="2">
    <source>
        <dbReference type="ARBA" id="ARBA00022490"/>
    </source>
</evidence>
<feature type="compositionally biased region" description="Low complexity" evidence="13">
    <location>
        <begin position="346"/>
        <end position="355"/>
    </location>
</feature>
<dbReference type="Pfam" id="PF13925">
    <property type="entry name" value="Katanin_con80"/>
    <property type="match status" value="1"/>
</dbReference>
<dbReference type="OMA" id="TYADIPN"/>
<dbReference type="PANTHER" id="PTHR19845:SF0">
    <property type="entry name" value="KATANIN P80 WD40 REPEAT-CONTAINING SUBUNIT B1"/>
    <property type="match status" value="1"/>
</dbReference>
<protein>
    <recommendedName>
        <fullName evidence="11">Katanin p80 WD40 repeat-containing subunit B1</fullName>
        <shortName evidence="11">Katanin p80 subunit B1</shortName>
    </recommendedName>
    <alternativeName>
        <fullName evidence="11">p80 katanin</fullName>
    </alternativeName>
</protein>
<dbReference type="PROSITE" id="PS00678">
    <property type="entry name" value="WD_REPEATS_1"/>
    <property type="match status" value="3"/>
</dbReference>
<accession>T2M6G5</accession>
<feature type="region of interest" description="Disordered" evidence="13">
    <location>
        <begin position="400"/>
        <end position="421"/>
    </location>
</feature>
<evidence type="ECO:0000313" key="15">
    <source>
        <dbReference type="EMBL" id="CDG67631.1"/>
    </source>
</evidence>
<comment type="subunit">
    <text evidence="11">Interacts with KATNA1. This interaction enhances the microtubule binding and severing activity of KATNA1 and also targets this activity to the centrosome.</text>
</comment>
<sequence>MSNPKRSWKLQEFVAHSANVTCLAMGPASGRVMVTGGEDKKVNMWAVGKPNVILSLSGHTSTVECVQFNNSEELVCAGSQSGSLKIWDLEAAKIVRTLTGHKANIKCLDFHPYGEFVASGSLDTTVRLWDVRRKGCIVSYKGHTNAINHLKFSPDGRWVISAGEDGMVKLWDLNAGKLLADFILHAGPVNCVEFHPREFLVATGSSDRTVKFWDLETFGLVSSTDVEASAVRTICFHPDGSCLFSGGLDSLRVYAWEPSCCYDAQTLGWGKVAGMAFSTNQLIGASFQSTNVSVWVANMLDLEEIISRSAMQPPFEKIDVKEKEPVKHVESVLDKKQSPQRKSFNTRPKTSSTKPKPSKDSQVLPDAVVQKINDPNINYEAVFNPLSALSRSPKLNKKNVQPFAVPNEDPQSSGQVDSSIKPLEKLPPPVKQSAPMVVPVQLPPKQPVSYMPINRHQALIEPSQQTYVVTNAEASNAPSTYYPQQLPSNDYPIQYQHQPRVSQPIRKQSAQQGPALIKEMDNLNLDNFSQVEESSKLMKNEEDNTLSILERNHTSLCQILQARLQNLMLISRLWTDGDIKAAVETAGSMADQSVFVDLMNVLAFKQSLWNLDLCGVVLPLIKKLFSSNYECYIQTASSSLKLILSNFSQLIKSTLSTPPGALGVDLSREERYNKCDKCYKQLLLIKNVVSERTTTSGRIGVICRELTIALRIIDM</sequence>
<dbReference type="GO" id="GO:0005813">
    <property type="term" value="C:centrosome"/>
    <property type="evidence" value="ECO:0007669"/>
    <property type="project" value="UniProtKB-SubCell"/>
</dbReference>
<reference evidence="15" key="1">
    <citation type="journal article" date="2013" name="Genome Biol. Evol.">
        <title>Punctuated emergences of genetic and phenotypic innovations in eumetazoan, bilaterian, euteleostome, and hominidae ancestors.</title>
        <authorList>
            <person name="Wenger Y."/>
            <person name="Galliot B."/>
        </authorList>
    </citation>
    <scope>NUCLEOTIDE SEQUENCE</scope>
    <source>
        <tissue evidence="15">Whole animals</tissue>
    </source>
</reference>
<evidence type="ECO:0000256" key="8">
    <source>
        <dbReference type="ARBA" id="ARBA00023212"/>
    </source>
</evidence>
<dbReference type="SUPFAM" id="SSF50978">
    <property type="entry name" value="WD40 repeat-like"/>
    <property type="match status" value="1"/>
</dbReference>
<evidence type="ECO:0000256" key="1">
    <source>
        <dbReference type="ARBA" id="ARBA00004186"/>
    </source>
</evidence>
<keyword evidence="2 11" id="KW-0963">Cytoplasm</keyword>
<feature type="repeat" description="WD" evidence="12">
    <location>
        <begin position="56"/>
        <end position="97"/>
    </location>
</feature>
<comment type="similarity">
    <text evidence="11">Belongs to the WD repeat KATNB1 family.</text>
</comment>
<evidence type="ECO:0000256" key="11">
    <source>
        <dbReference type="HAMAP-Rule" id="MF_03022"/>
    </source>
</evidence>
<evidence type="ECO:0000256" key="3">
    <source>
        <dbReference type="ARBA" id="ARBA00022574"/>
    </source>
</evidence>
<feature type="domain" description="Katanin p80 subunit C-terminal" evidence="14">
    <location>
        <begin position="552"/>
        <end position="710"/>
    </location>
</feature>
<dbReference type="EMBL" id="HAAD01001399">
    <property type="protein sequence ID" value="CDG67631.1"/>
    <property type="molecule type" value="mRNA"/>
</dbReference>
<dbReference type="GO" id="GO:0051301">
    <property type="term" value="P:cell division"/>
    <property type="evidence" value="ECO:0007669"/>
    <property type="project" value="UniProtKB-KW"/>
</dbReference>
<dbReference type="HAMAP" id="MF_03022">
    <property type="entry name" value="Katanin_p80_B1"/>
    <property type="match status" value="1"/>
</dbReference>
<feature type="repeat" description="WD" evidence="12">
    <location>
        <begin position="140"/>
        <end position="181"/>
    </location>
</feature>
<organism evidence="15">
    <name type="scientific">Hydra vulgaris</name>
    <name type="common">Hydra</name>
    <name type="synonym">Hydra attenuata</name>
    <dbReference type="NCBI Taxonomy" id="6087"/>
    <lineage>
        <taxon>Eukaryota</taxon>
        <taxon>Metazoa</taxon>
        <taxon>Cnidaria</taxon>
        <taxon>Hydrozoa</taxon>
        <taxon>Hydroidolina</taxon>
        <taxon>Anthoathecata</taxon>
        <taxon>Aplanulata</taxon>
        <taxon>Hydridae</taxon>
        <taxon>Hydra</taxon>
    </lineage>
</organism>
<evidence type="ECO:0000256" key="7">
    <source>
        <dbReference type="ARBA" id="ARBA00022776"/>
    </source>
</evidence>